<dbReference type="GeneID" id="96903566"/>
<feature type="compositionally biased region" description="Low complexity" evidence="1">
    <location>
        <begin position="655"/>
        <end position="670"/>
    </location>
</feature>
<dbReference type="RefSeq" id="XP_003676321.1">
    <property type="nucleotide sequence ID" value="XM_003676273.1"/>
</dbReference>
<feature type="compositionally biased region" description="Low complexity" evidence="1">
    <location>
        <begin position="21"/>
        <end position="42"/>
    </location>
</feature>
<name>G0VEG9_NAUCA</name>
<dbReference type="EMBL" id="HE576755">
    <property type="protein sequence ID" value="CCC69960.1"/>
    <property type="molecule type" value="Genomic_DNA"/>
</dbReference>
<dbReference type="InParanoid" id="G0VEG9"/>
<dbReference type="GO" id="GO:0010106">
    <property type="term" value="P:cellular response to iron ion starvation"/>
    <property type="evidence" value="ECO:0007669"/>
    <property type="project" value="InterPro"/>
</dbReference>
<feature type="region of interest" description="Disordered" evidence="1">
    <location>
        <begin position="177"/>
        <end position="199"/>
    </location>
</feature>
<dbReference type="HOGENOM" id="CLU_409970_0_0_1"/>
<sequence length="670" mass="74748">MSRQNNNCIDPTTTDAMLEETSSVSSASSTTTSPSSSSSSTSVGNHCSPSILKNHPDASATAAPNTDKIQLNLMFPSNQTYSLVMGPETKQPRTSKQKQNAPPPAQTEDNSVTFAPDNIQIALNQDQNTLIHLDPVPNFNDKADIKPWLQKIFYPQGIEIVIERSDNTKVIFKCKAAKKGRSSNKDKNQASASDPTVTTPNVNHVLLKKKKKRSVSRFNICPFRIRATYSLKRKKWNIVVINNTHSHPLKFNPDSEEYKKFKLKLREDGDLEAIKKFDELEYKTRKNLPIQSSMIPCDCGLTNEIQSFNIVLPSGRTAANSNDTATATSSRPIKKLLSANLISTSNGGNNNNVQKPRTRVNDKRNKENLLKKTTTTNFLTNNGTAPAIPTNRVNSLVENSNSMTDFLDDPFNSSMNIPMNDFAPFNLEAVTNLNEIDFTDIFNKPTTLQQDDGPFSTLNEMHIHDQQTPYAADMSIFSSLDTASLTRFQSPMHDVNDSPLLRNPSNTTNSEMLDYMSNQHTTQENNVIPNNGNNNNNTTLANELDVFKMVDGELKIIEDDNALLKINSTTGRHDNPEMTNTSNEHNPYMFHASPAVQAEGQFWQNNITNNDSINITSSMNQITDNTTNTNSNIQSINMQLIELNNTSKKYDDHNNNNNNNINSHNHNNSN</sequence>
<dbReference type="AlphaFoldDB" id="G0VEG9"/>
<feature type="region of interest" description="Disordered" evidence="1">
    <location>
        <begin position="1"/>
        <end position="62"/>
    </location>
</feature>
<dbReference type="GO" id="GO:0000981">
    <property type="term" value="F:DNA-binding transcription factor activity, RNA polymerase II-specific"/>
    <property type="evidence" value="ECO:0007669"/>
    <property type="project" value="InterPro"/>
</dbReference>
<dbReference type="FunCoup" id="G0VEG9">
    <property type="interactions" value="1263"/>
</dbReference>
<feature type="region of interest" description="Disordered" evidence="1">
    <location>
        <begin position="648"/>
        <end position="670"/>
    </location>
</feature>
<dbReference type="OrthoDB" id="4068596at2759"/>
<evidence type="ECO:0000313" key="2">
    <source>
        <dbReference type="EMBL" id="CCC69960.1"/>
    </source>
</evidence>
<feature type="compositionally biased region" description="Polar residues" evidence="1">
    <location>
        <begin position="1"/>
        <end position="15"/>
    </location>
</feature>
<dbReference type="STRING" id="1064592.G0VEG9"/>
<feature type="region of interest" description="Disordered" evidence="1">
    <location>
        <begin position="83"/>
        <end position="111"/>
    </location>
</feature>
<feature type="compositionally biased region" description="Polar residues" evidence="1">
    <location>
        <begin position="189"/>
        <end position="199"/>
    </location>
</feature>
<dbReference type="eggNOG" id="KOG4818">
    <property type="taxonomic scope" value="Eukaryota"/>
</dbReference>
<dbReference type="KEGG" id="ncs:NCAS_0D03790"/>
<dbReference type="GO" id="GO:0045944">
    <property type="term" value="P:positive regulation of transcription by RNA polymerase II"/>
    <property type="evidence" value="ECO:0007669"/>
    <property type="project" value="InterPro"/>
</dbReference>
<organism evidence="2 3">
    <name type="scientific">Naumovozyma castellii</name>
    <name type="common">Yeast</name>
    <name type="synonym">Saccharomyces castellii</name>
    <dbReference type="NCBI Taxonomy" id="27288"/>
    <lineage>
        <taxon>Eukaryota</taxon>
        <taxon>Fungi</taxon>
        <taxon>Dikarya</taxon>
        <taxon>Ascomycota</taxon>
        <taxon>Saccharomycotina</taxon>
        <taxon>Saccharomycetes</taxon>
        <taxon>Saccharomycetales</taxon>
        <taxon>Saccharomycetaceae</taxon>
        <taxon>Naumovozyma</taxon>
    </lineage>
</organism>
<accession>G0VEG9</accession>
<reference key="2">
    <citation type="submission" date="2011-08" db="EMBL/GenBank/DDBJ databases">
        <title>Genome sequence of Naumovozyma castellii.</title>
        <authorList>
            <person name="Gordon J.L."/>
            <person name="Armisen D."/>
            <person name="Proux-Wera E."/>
            <person name="OhEigeartaigh S.S."/>
            <person name="Byrne K.P."/>
            <person name="Wolfe K.H."/>
        </authorList>
    </citation>
    <scope>NUCLEOTIDE SEQUENCE</scope>
    <source>
        <strain>Type strain:CBS 4309</strain>
    </source>
</reference>
<proteinExistence type="predicted"/>
<protein>
    <submittedName>
        <fullName evidence="2">Uncharacterized protein</fullName>
    </submittedName>
</protein>
<gene>
    <name evidence="2" type="primary">NCAS0D03790</name>
    <name evidence="2" type="ordered locus">NCAS_0D03790</name>
</gene>
<dbReference type="InterPro" id="IPR014842">
    <property type="entry name" value="AFT"/>
</dbReference>
<dbReference type="Pfam" id="PF08731">
    <property type="entry name" value="AFT"/>
    <property type="match status" value="1"/>
</dbReference>
<dbReference type="Proteomes" id="UP000001640">
    <property type="component" value="Chromosome 4"/>
</dbReference>
<evidence type="ECO:0000313" key="3">
    <source>
        <dbReference type="Proteomes" id="UP000001640"/>
    </source>
</evidence>
<reference evidence="2 3" key="1">
    <citation type="journal article" date="2011" name="Proc. Natl. Acad. Sci. U.S.A.">
        <title>Evolutionary erosion of yeast sex chromosomes by mating-type switching accidents.</title>
        <authorList>
            <person name="Gordon J.L."/>
            <person name="Armisen D."/>
            <person name="Proux-Wera E."/>
            <person name="Oheigeartaigh S.S."/>
            <person name="Byrne K.P."/>
            <person name="Wolfe K.H."/>
        </authorList>
    </citation>
    <scope>NUCLEOTIDE SEQUENCE [LARGE SCALE GENOMIC DNA]</scope>
    <source>
        <strain evidence="3">ATCC 76901 / BCRC 22586 / CBS 4309 / NBRC 1992 / NRRL Y-12630</strain>
    </source>
</reference>
<evidence type="ECO:0000256" key="1">
    <source>
        <dbReference type="SAM" id="MobiDB-lite"/>
    </source>
</evidence>
<keyword evidence="3" id="KW-1185">Reference proteome</keyword>